<sequence>MGDRLAALVAAPLATVPRRHSVLNSSFPVLVPEFATLSALTVASELKTTTGTSGVAANQQSLKDITNELQTLRTQDEGSPQTKEVSHNSLKRSAPFEADNPRPSKVLFDENKTLTDNTDVTNISSKNALVDLFYDIGEGTSHSQLSEVLTSAWKEDALLTLKIIFNARSIHLGKSSRKAAYSALGWLAVHHPRTFLESLPWLVRPVIAKKPSKPDPDHDADDDFEMITVDNSTTTSTVPNEAHDVRNGTSHGYWKDLLNLVVFAVNDQLKVDGDFDSLLNQKPDDSNSGKRKRWENDQDTARELRRKKNKDQNERVQHKLDTDPFYRALHVKVTQLIVDQLKTDRALLDSGKRGGLQLSLAAKWAPTFGEFHDKHTFILSSIAEALFPDPALHCPDASNRELYLRHVRELYRKQYASPLRKALDVVERDIVAGTLGNIDYSHVPSMAMDRYTNLFIRKDEERFTKYINNVTDGTAAISGATLLPSTLVQKAFKTQLESGVPLRKGEIGKGKGCALQRELQRKVVDGQWRTLVKSISDAGALQSSIAVCDVSGSMCWPEFRDGSSPMDSAIGLSLLIASVTTGPFGGNIITFSASPRLVSFNEDNKLDKLCSVVGCVRGMDWGMNTDLVLVFERLLETAQLEKILQTEMVKQVFVFSDMQFDSAVDPQDWSSSFDRIKRAYTDAGYDMPKLIFWNLAGQTSKPVTMDDQNVALVSGYSHGMLKAFLETGALDGEEEIVEETIVGEDGMVEVKKEEKIDPLSVVKKAVGHKAYSMLEVID</sequence>
<evidence type="ECO:0000313" key="5">
    <source>
        <dbReference type="Proteomes" id="UP001140510"/>
    </source>
</evidence>
<feature type="domain" description="DUF2828" evidence="2">
    <location>
        <begin position="115"/>
        <end position="541"/>
    </location>
</feature>
<feature type="region of interest" description="Disordered" evidence="1">
    <location>
        <begin position="275"/>
        <end position="318"/>
    </location>
</feature>
<dbReference type="AlphaFoldDB" id="A0A9W8ZMG9"/>
<dbReference type="Gene3D" id="3.40.50.410">
    <property type="entry name" value="von Willebrand factor, type A domain"/>
    <property type="match status" value="1"/>
</dbReference>
<feature type="compositionally biased region" description="Polar residues" evidence="1">
    <location>
        <begin position="72"/>
        <end position="83"/>
    </location>
</feature>
<comment type="caution">
    <text evidence="4">The sequence shown here is derived from an EMBL/GenBank/DDBJ whole genome shotgun (WGS) entry which is preliminary data.</text>
</comment>
<feature type="domain" description="DUF7788" evidence="3">
    <location>
        <begin position="543"/>
        <end position="766"/>
    </location>
</feature>
<keyword evidence="5" id="KW-1185">Reference proteome</keyword>
<proteinExistence type="predicted"/>
<protein>
    <submittedName>
        <fullName evidence="4">Uncharacterized protein</fullName>
    </submittedName>
</protein>
<dbReference type="SUPFAM" id="SSF53300">
    <property type="entry name" value="vWA-like"/>
    <property type="match status" value="1"/>
</dbReference>
<accession>A0A9W8ZMG9</accession>
<feature type="region of interest" description="Disordered" evidence="1">
    <location>
        <begin position="72"/>
        <end position="104"/>
    </location>
</feature>
<dbReference type="PANTHER" id="PTHR31373:SF27">
    <property type="entry name" value="TROVE DOMAIN-CONTAINING PROTEIN"/>
    <property type="match status" value="1"/>
</dbReference>
<dbReference type="OrthoDB" id="1149618at2759"/>
<evidence type="ECO:0000313" key="4">
    <source>
        <dbReference type="EMBL" id="KAJ4409504.1"/>
    </source>
</evidence>
<dbReference type="InterPro" id="IPR011205">
    <property type="entry name" value="UCP015417_vWA"/>
</dbReference>
<dbReference type="InterPro" id="IPR036465">
    <property type="entry name" value="vWFA_dom_sf"/>
</dbReference>
<reference evidence="4" key="1">
    <citation type="submission" date="2022-10" db="EMBL/GenBank/DDBJ databases">
        <title>Tapping the CABI collections for fungal endophytes: first genome assemblies for Collariella, Neodidymelliopsis, Ascochyta clinopodiicola, Didymella pomorum, Didymosphaeria variabile, Neocosmospora piperis and Neocucurbitaria cava.</title>
        <authorList>
            <person name="Hill R."/>
        </authorList>
    </citation>
    <scope>NUCLEOTIDE SEQUENCE</scope>
    <source>
        <strain evidence="4">IMI 355091</strain>
    </source>
</reference>
<dbReference type="Pfam" id="PF25043">
    <property type="entry name" value="DUF7788"/>
    <property type="match status" value="1"/>
</dbReference>
<organism evidence="4 5">
    <name type="scientific">Didymella pomorum</name>
    <dbReference type="NCBI Taxonomy" id="749634"/>
    <lineage>
        <taxon>Eukaryota</taxon>
        <taxon>Fungi</taxon>
        <taxon>Dikarya</taxon>
        <taxon>Ascomycota</taxon>
        <taxon>Pezizomycotina</taxon>
        <taxon>Dothideomycetes</taxon>
        <taxon>Pleosporomycetidae</taxon>
        <taxon>Pleosporales</taxon>
        <taxon>Pleosporineae</taxon>
        <taxon>Didymellaceae</taxon>
        <taxon>Didymella</taxon>
    </lineage>
</organism>
<evidence type="ECO:0000259" key="3">
    <source>
        <dbReference type="Pfam" id="PF25043"/>
    </source>
</evidence>
<dbReference type="Pfam" id="PF11443">
    <property type="entry name" value="DUF2828"/>
    <property type="match status" value="1"/>
</dbReference>
<dbReference type="InterPro" id="IPR056690">
    <property type="entry name" value="DUF7788"/>
</dbReference>
<evidence type="ECO:0000256" key="1">
    <source>
        <dbReference type="SAM" id="MobiDB-lite"/>
    </source>
</evidence>
<dbReference type="Proteomes" id="UP001140510">
    <property type="component" value="Unassembled WGS sequence"/>
</dbReference>
<dbReference type="EMBL" id="JAPEVA010000011">
    <property type="protein sequence ID" value="KAJ4409504.1"/>
    <property type="molecule type" value="Genomic_DNA"/>
</dbReference>
<dbReference type="InterPro" id="IPR058580">
    <property type="entry name" value="DUF2828"/>
</dbReference>
<evidence type="ECO:0000259" key="2">
    <source>
        <dbReference type="Pfam" id="PF11443"/>
    </source>
</evidence>
<gene>
    <name evidence="4" type="ORF">N0V91_002425</name>
</gene>
<dbReference type="PIRSF" id="PIRSF015417">
    <property type="entry name" value="T31B5_30_vWA"/>
    <property type="match status" value="1"/>
</dbReference>
<feature type="compositionally biased region" description="Basic and acidic residues" evidence="1">
    <location>
        <begin position="282"/>
        <end position="303"/>
    </location>
</feature>
<dbReference type="PANTHER" id="PTHR31373">
    <property type="entry name" value="OS06G0652100 PROTEIN"/>
    <property type="match status" value="1"/>
</dbReference>
<name>A0A9W8ZMG9_9PLEO</name>